<dbReference type="EMBL" id="JH767556">
    <property type="protein sequence ID" value="EON61728.1"/>
    <property type="molecule type" value="Genomic_DNA"/>
</dbReference>
<reference evidence="6" key="1">
    <citation type="submission" date="2012-06" db="EMBL/GenBank/DDBJ databases">
        <title>The genome sequence of Coniosporium apollinis CBS 100218.</title>
        <authorList>
            <consortium name="The Broad Institute Genome Sequencing Platform"/>
            <person name="Cuomo C."/>
            <person name="Gorbushina A."/>
            <person name="Noack S."/>
            <person name="Walker B."/>
            <person name="Young S.K."/>
            <person name="Zeng Q."/>
            <person name="Gargeya S."/>
            <person name="Fitzgerald M."/>
            <person name="Haas B."/>
            <person name="Abouelleil A."/>
            <person name="Alvarado L."/>
            <person name="Arachchi H.M."/>
            <person name="Berlin A.M."/>
            <person name="Chapman S.B."/>
            <person name="Goldberg J."/>
            <person name="Griggs A."/>
            <person name="Gujja S."/>
            <person name="Hansen M."/>
            <person name="Howarth C."/>
            <person name="Imamovic A."/>
            <person name="Larimer J."/>
            <person name="McCowan C."/>
            <person name="Montmayeur A."/>
            <person name="Murphy C."/>
            <person name="Neiman D."/>
            <person name="Pearson M."/>
            <person name="Priest M."/>
            <person name="Roberts A."/>
            <person name="Saif S."/>
            <person name="Shea T."/>
            <person name="Sisk P."/>
            <person name="Sykes S."/>
            <person name="Wortman J."/>
            <person name="Nusbaum C."/>
            <person name="Birren B."/>
        </authorList>
    </citation>
    <scope>NUCLEOTIDE SEQUENCE [LARGE SCALE GENOMIC DNA]</scope>
    <source>
        <strain evidence="6">CBS 100218</strain>
    </source>
</reference>
<evidence type="ECO:0000256" key="3">
    <source>
        <dbReference type="ARBA" id="ARBA00023242"/>
    </source>
</evidence>
<dbReference type="Proteomes" id="UP000016924">
    <property type="component" value="Unassembled WGS sequence"/>
</dbReference>
<name>R7YIL4_CONA1</name>
<sequence>MRASPAEPNRRDAERLRNRPLEQLNLSDFKINTRYNQGEAFLFVDAVRGRDARRCLPGCTRPECCGGVFRAMAEAGGGADLARGLWDSSQDADVDERLLEYLMGDQYDRQSVTEMGAEEKQELLVQARTKLLADRYGKHRHAFERSKTPPGYWRTDMPTTQEIEEDRQKAKQYERERVEMMYAEALRGEGAWMFRDE</sequence>
<protein>
    <recommendedName>
        <fullName evidence="4">DNA endonuclease activator Ctp1 C-terminal domain-containing protein</fullName>
    </recommendedName>
</protein>
<dbReference type="STRING" id="1168221.R7YIL4"/>
<dbReference type="GO" id="GO:0003684">
    <property type="term" value="F:damaged DNA binding"/>
    <property type="evidence" value="ECO:0007669"/>
    <property type="project" value="TreeGrafter"/>
</dbReference>
<dbReference type="OMA" id="KINTRYN"/>
<keyword evidence="6" id="KW-1185">Reference proteome</keyword>
<dbReference type="InterPro" id="IPR013882">
    <property type="entry name" value="Ctp1_C"/>
</dbReference>
<evidence type="ECO:0000313" key="5">
    <source>
        <dbReference type="EMBL" id="EON61728.1"/>
    </source>
</evidence>
<feature type="domain" description="DNA endonuclease activator Ctp1 C-terminal" evidence="4">
    <location>
        <begin position="43"/>
        <end position="162"/>
    </location>
</feature>
<evidence type="ECO:0000259" key="4">
    <source>
        <dbReference type="Pfam" id="PF08573"/>
    </source>
</evidence>
<comment type="subcellular location">
    <subcellularLocation>
        <location evidence="1">Nucleus</location>
    </subcellularLocation>
</comment>
<accession>R7YIL4</accession>
<dbReference type="GO" id="GO:0005634">
    <property type="term" value="C:nucleus"/>
    <property type="evidence" value="ECO:0007669"/>
    <property type="project" value="UniProtKB-SubCell"/>
</dbReference>
<dbReference type="GO" id="GO:0010792">
    <property type="term" value="P:DNA double-strand break processing involved in repair via single-strand annealing"/>
    <property type="evidence" value="ECO:0007669"/>
    <property type="project" value="TreeGrafter"/>
</dbReference>
<proteinExistence type="predicted"/>
<evidence type="ECO:0000256" key="2">
    <source>
        <dbReference type="ARBA" id="ARBA00022763"/>
    </source>
</evidence>
<dbReference type="eggNOG" id="ENOG502S92Z">
    <property type="taxonomic scope" value="Eukaryota"/>
</dbReference>
<dbReference type="HOGENOM" id="CLU_1528721_0_0_1"/>
<dbReference type="PANTHER" id="PTHR15107">
    <property type="entry name" value="RETINOBLASTOMA BINDING PROTEIN 8"/>
    <property type="match status" value="1"/>
</dbReference>
<gene>
    <name evidence="5" type="ORF">W97_00944</name>
</gene>
<dbReference type="Pfam" id="PF08573">
    <property type="entry name" value="SAE2"/>
    <property type="match status" value="1"/>
</dbReference>
<dbReference type="GeneID" id="19898255"/>
<dbReference type="PANTHER" id="PTHR15107:SF0">
    <property type="entry name" value="DNA ENDONUCLEASE ACTIVATOR CTP1 C-TERMINAL DOMAIN-CONTAINING PROTEIN"/>
    <property type="match status" value="1"/>
</dbReference>
<evidence type="ECO:0000256" key="1">
    <source>
        <dbReference type="ARBA" id="ARBA00004123"/>
    </source>
</evidence>
<dbReference type="OrthoDB" id="5801062at2759"/>
<dbReference type="RefSeq" id="XP_007777045.1">
    <property type="nucleotide sequence ID" value="XM_007778855.1"/>
</dbReference>
<dbReference type="AlphaFoldDB" id="R7YIL4"/>
<keyword evidence="3" id="KW-0539">Nucleus</keyword>
<organism evidence="5 6">
    <name type="scientific">Coniosporium apollinis (strain CBS 100218)</name>
    <name type="common">Rock-inhabiting black yeast</name>
    <dbReference type="NCBI Taxonomy" id="1168221"/>
    <lineage>
        <taxon>Eukaryota</taxon>
        <taxon>Fungi</taxon>
        <taxon>Dikarya</taxon>
        <taxon>Ascomycota</taxon>
        <taxon>Pezizomycotina</taxon>
        <taxon>Dothideomycetes</taxon>
        <taxon>Dothideomycetes incertae sedis</taxon>
        <taxon>Coniosporium</taxon>
    </lineage>
</organism>
<keyword evidence="2" id="KW-0227">DNA damage</keyword>
<dbReference type="InterPro" id="IPR033316">
    <property type="entry name" value="RBBP8-like"/>
</dbReference>
<evidence type="ECO:0000313" key="6">
    <source>
        <dbReference type="Proteomes" id="UP000016924"/>
    </source>
</evidence>